<dbReference type="PANTHER" id="PTHR30050:SF4">
    <property type="entry name" value="ATP-BINDING PROTEIN RV3427C IN INSERTION SEQUENCE-RELATED"/>
    <property type="match status" value="1"/>
</dbReference>
<name>A0ABT2T1X9_9FIRM</name>
<dbReference type="GO" id="GO:0005524">
    <property type="term" value="F:ATP binding"/>
    <property type="evidence" value="ECO:0007669"/>
    <property type="project" value="UniProtKB-KW"/>
</dbReference>
<comment type="caution">
    <text evidence="3">The sequence shown here is derived from an EMBL/GenBank/DDBJ whole genome shotgun (WGS) entry which is preliminary data.</text>
</comment>
<dbReference type="Pfam" id="PF01695">
    <property type="entry name" value="IstB_IS21"/>
    <property type="match status" value="1"/>
</dbReference>
<dbReference type="NCBIfam" id="NF005304">
    <property type="entry name" value="PRK06835.1"/>
    <property type="match status" value="1"/>
</dbReference>
<organism evidence="3 4">
    <name type="scientific">Suilimivivens aceti</name>
    <dbReference type="NCBI Taxonomy" id="2981774"/>
    <lineage>
        <taxon>Bacteria</taxon>
        <taxon>Bacillati</taxon>
        <taxon>Bacillota</taxon>
        <taxon>Clostridia</taxon>
        <taxon>Lachnospirales</taxon>
        <taxon>Lachnospiraceae</taxon>
        <taxon>Suilimivivens</taxon>
    </lineage>
</organism>
<reference evidence="3 4" key="1">
    <citation type="journal article" date="2021" name="ISME Commun">
        <title>Automated analysis of genomic sequences facilitates high-throughput and comprehensive description of bacteria.</title>
        <authorList>
            <person name="Hitch T.C.A."/>
        </authorList>
    </citation>
    <scope>NUCLEOTIDE SEQUENCE [LARGE SCALE GENOMIC DNA]</scope>
    <source>
        <strain evidence="3 4">Sanger_18</strain>
    </source>
</reference>
<dbReference type="InterPro" id="IPR027417">
    <property type="entry name" value="P-loop_NTPase"/>
</dbReference>
<protein>
    <submittedName>
        <fullName evidence="3">ATP-binding protein</fullName>
    </submittedName>
</protein>
<evidence type="ECO:0000259" key="2">
    <source>
        <dbReference type="SMART" id="SM00382"/>
    </source>
</evidence>
<feature type="domain" description="AAA+ ATPase" evidence="2">
    <location>
        <begin position="173"/>
        <end position="299"/>
    </location>
</feature>
<keyword evidence="3" id="KW-0067">ATP-binding</keyword>
<dbReference type="RefSeq" id="WP_262573864.1">
    <property type="nucleotide sequence ID" value="NZ_JAOQKJ010000003.1"/>
</dbReference>
<dbReference type="InterPro" id="IPR002611">
    <property type="entry name" value="IstB_ATP-bd"/>
</dbReference>
<dbReference type="SMART" id="SM00382">
    <property type="entry name" value="AAA"/>
    <property type="match status" value="1"/>
</dbReference>
<evidence type="ECO:0000313" key="3">
    <source>
        <dbReference type="EMBL" id="MCU6743891.1"/>
    </source>
</evidence>
<sequence>MALTNSQYETIMKLYEARQTNSRHLLEERTAYVMKHIPGYNEVRNEIASVSVRQGKQLLLGNKDAIEDLKTELARLRRKQDALLTDASLPTDYLAPVYECPACKDTGYIDGRKCHCFLQAQIDLLYEQSGIRKMLENENFSTLSYEYYQGEDLTRFKNTVLTCRNFINNFNSDYHNLFFYGTVGTGKSFLSGCIAKELIESGHSVIYFSATGLFDTLSKYKFDYRNSDDLRSSYGDLFESDLLIIDDLGTEFTNNLIASELFSLINDRHLRKKATIISTNLSLEDFRNRYSDRIFSRITSNYEICKITGPDIRMYKKRLQNRK</sequence>
<gene>
    <name evidence="3" type="ORF">OCV77_05185</name>
</gene>
<feature type="coiled-coil region" evidence="1">
    <location>
        <begin position="59"/>
        <end position="86"/>
    </location>
</feature>
<keyword evidence="1" id="KW-0175">Coiled coil</keyword>
<dbReference type="EMBL" id="JAOQKJ010000003">
    <property type="protein sequence ID" value="MCU6743891.1"/>
    <property type="molecule type" value="Genomic_DNA"/>
</dbReference>
<dbReference type="SUPFAM" id="SSF52540">
    <property type="entry name" value="P-loop containing nucleoside triphosphate hydrolases"/>
    <property type="match status" value="1"/>
</dbReference>
<dbReference type="Proteomes" id="UP001652432">
    <property type="component" value="Unassembled WGS sequence"/>
</dbReference>
<dbReference type="CDD" id="cd00009">
    <property type="entry name" value="AAA"/>
    <property type="match status" value="1"/>
</dbReference>
<dbReference type="PANTHER" id="PTHR30050">
    <property type="entry name" value="CHROMOSOMAL REPLICATION INITIATOR PROTEIN DNAA"/>
    <property type="match status" value="1"/>
</dbReference>
<evidence type="ECO:0000313" key="4">
    <source>
        <dbReference type="Proteomes" id="UP001652432"/>
    </source>
</evidence>
<dbReference type="InterPro" id="IPR003593">
    <property type="entry name" value="AAA+_ATPase"/>
</dbReference>
<proteinExistence type="predicted"/>
<accession>A0ABT2T1X9</accession>
<dbReference type="Gene3D" id="3.40.50.300">
    <property type="entry name" value="P-loop containing nucleotide triphosphate hydrolases"/>
    <property type="match status" value="1"/>
</dbReference>
<evidence type="ECO:0000256" key="1">
    <source>
        <dbReference type="SAM" id="Coils"/>
    </source>
</evidence>
<keyword evidence="3" id="KW-0547">Nucleotide-binding</keyword>
<keyword evidence="4" id="KW-1185">Reference proteome</keyword>